<feature type="transmembrane region" description="Helical" evidence="5">
    <location>
        <begin position="30"/>
        <end position="47"/>
    </location>
</feature>
<accession>A0A9X8DP34</accession>
<dbReference type="SUPFAM" id="SSF103473">
    <property type="entry name" value="MFS general substrate transporter"/>
    <property type="match status" value="1"/>
</dbReference>
<comment type="caution">
    <text evidence="6">The sequence shown here is derived from an EMBL/GenBank/DDBJ whole genome shotgun (WGS) entry which is preliminary data.</text>
</comment>
<dbReference type="PANTHER" id="PTHR21576:SF158">
    <property type="entry name" value="RIBOSOMAL RNA-PROCESSING PROTEIN 12-LIKE CONSERVED DOMAIN-CONTAINING PROTEIN"/>
    <property type="match status" value="1"/>
</dbReference>
<dbReference type="Proteomes" id="UP000275652">
    <property type="component" value="Unassembled WGS sequence"/>
</dbReference>
<evidence type="ECO:0008006" key="8">
    <source>
        <dbReference type="Google" id="ProtNLM"/>
    </source>
</evidence>
<feature type="transmembrane region" description="Helical" evidence="5">
    <location>
        <begin position="53"/>
        <end position="75"/>
    </location>
</feature>
<reference evidence="6 7" key="1">
    <citation type="journal article" date="2018" name="J. Invertebr. Pathol.">
        <title>New genotyping method for the causative agent of crayfish plague (Aphanomyces astaci) based on whole genome data.</title>
        <authorList>
            <person name="Minardi D."/>
            <person name="Studholme D.J."/>
            <person name="van der Giezen M."/>
            <person name="Pretto T."/>
            <person name="Oidtmann B."/>
        </authorList>
    </citation>
    <scope>NUCLEOTIDE SEQUENCE [LARGE SCALE GENOMIC DNA]</scope>
    <source>
        <strain evidence="6 7">KB13</strain>
    </source>
</reference>
<organism evidence="6 7">
    <name type="scientific">Aphanomyces astaci</name>
    <name type="common">Crayfish plague agent</name>
    <dbReference type="NCBI Taxonomy" id="112090"/>
    <lineage>
        <taxon>Eukaryota</taxon>
        <taxon>Sar</taxon>
        <taxon>Stramenopiles</taxon>
        <taxon>Oomycota</taxon>
        <taxon>Saprolegniomycetes</taxon>
        <taxon>Saprolegniales</taxon>
        <taxon>Verrucalvaceae</taxon>
        <taxon>Aphanomyces</taxon>
    </lineage>
</organism>
<proteinExistence type="predicted"/>
<dbReference type="EMBL" id="QUTI01036858">
    <property type="protein sequence ID" value="RLO01248.1"/>
    <property type="molecule type" value="Genomic_DNA"/>
</dbReference>
<dbReference type="GO" id="GO:0016020">
    <property type="term" value="C:membrane"/>
    <property type="evidence" value="ECO:0007669"/>
    <property type="project" value="UniProtKB-SubCell"/>
</dbReference>
<evidence type="ECO:0000256" key="4">
    <source>
        <dbReference type="ARBA" id="ARBA00023136"/>
    </source>
</evidence>
<keyword evidence="4 5" id="KW-0472">Membrane</keyword>
<protein>
    <recommendedName>
        <fullName evidence="8">Major facilitator superfamily (MFS) profile domain-containing protein</fullName>
    </recommendedName>
</protein>
<evidence type="ECO:0000256" key="1">
    <source>
        <dbReference type="ARBA" id="ARBA00004141"/>
    </source>
</evidence>
<evidence type="ECO:0000256" key="3">
    <source>
        <dbReference type="ARBA" id="ARBA00022989"/>
    </source>
</evidence>
<name>A0A9X8DP34_APHAT</name>
<dbReference type="Gene3D" id="1.20.1250.20">
    <property type="entry name" value="MFS general substrate transporter like domains"/>
    <property type="match status" value="1"/>
</dbReference>
<dbReference type="InterPro" id="IPR036259">
    <property type="entry name" value="MFS_trans_sf"/>
</dbReference>
<evidence type="ECO:0000313" key="7">
    <source>
        <dbReference type="Proteomes" id="UP000275652"/>
    </source>
</evidence>
<dbReference type="PANTHER" id="PTHR21576">
    <property type="entry name" value="UNCHARACTERIZED NODULIN-LIKE PROTEIN"/>
    <property type="match status" value="1"/>
</dbReference>
<evidence type="ECO:0000256" key="2">
    <source>
        <dbReference type="ARBA" id="ARBA00022692"/>
    </source>
</evidence>
<sequence length="153" mass="15784">PIFSICNVGGRVAIGWVSDASVGILARGHFLSGLALMAAAHLGFLWASLDSLYVSVVAGGIAKGCLFLTYSILTRELFGAAHFGKKFGYMTFANAIGFPLILGPLASALYHVTATTSPSGVEICQGPSCFNPTFLICAALNAVSVCGSVQLHA</sequence>
<evidence type="ECO:0000256" key="5">
    <source>
        <dbReference type="SAM" id="Phobius"/>
    </source>
</evidence>
<gene>
    <name evidence="6" type="ORF">DYB28_016067</name>
</gene>
<comment type="subcellular location">
    <subcellularLocation>
        <location evidence="1">Membrane</location>
        <topology evidence="1">Multi-pass membrane protein</topology>
    </subcellularLocation>
</comment>
<feature type="non-terminal residue" evidence="6">
    <location>
        <position position="1"/>
    </location>
</feature>
<evidence type="ECO:0000313" key="6">
    <source>
        <dbReference type="EMBL" id="RLO01248.1"/>
    </source>
</evidence>
<keyword evidence="3 5" id="KW-1133">Transmembrane helix</keyword>
<feature type="transmembrane region" description="Helical" evidence="5">
    <location>
        <begin position="87"/>
        <end position="110"/>
    </location>
</feature>
<dbReference type="AlphaFoldDB" id="A0A9X8DP34"/>
<keyword evidence="2 5" id="KW-0812">Transmembrane</keyword>